<protein>
    <recommendedName>
        <fullName evidence="3">Phospholipase</fullName>
    </recommendedName>
</protein>
<keyword evidence="2" id="KW-1185">Reference proteome</keyword>
<dbReference type="OrthoDB" id="161020at2"/>
<name>A0A9W5UTM2_9ACTN</name>
<comment type="caution">
    <text evidence="1">The sequence shown here is derived from an EMBL/GenBank/DDBJ whole genome shotgun (WGS) entry which is preliminary data.</text>
</comment>
<evidence type="ECO:0000313" key="1">
    <source>
        <dbReference type="EMBL" id="GIJ33045.1"/>
    </source>
</evidence>
<evidence type="ECO:0000313" key="2">
    <source>
        <dbReference type="Proteomes" id="UP000607311"/>
    </source>
</evidence>
<organism evidence="1 2">
    <name type="scientific">Micromonospora sediminimaris</name>
    <dbReference type="NCBI Taxonomy" id="547162"/>
    <lineage>
        <taxon>Bacteria</taxon>
        <taxon>Bacillati</taxon>
        <taxon>Actinomycetota</taxon>
        <taxon>Actinomycetes</taxon>
        <taxon>Micromonosporales</taxon>
        <taxon>Micromonosporaceae</taxon>
        <taxon>Micromonospora</taxon>
    </lineage>
</organism>
<accession>A0A9W5UTM2</accession>
<evidence type="ECO:0008006" key="3">
    <source>
        <dbReference type="Google" id="ProtNLM"/>
    </source>
</evidence>
<proteinExistence type="predicted"/>
<dbReference type="AlphaFoldDB" id="A0A9W5UTM2"/>
<dbReference type="EMBL" id="BOPD01000012">
    <property type="protein sequence ID" value="GIJ33045.1"/>
    <property type="molecule type" value="Genomic_DNA"/>
</dbReference>
<reference evidence="1" key="1">
    <citation type="submission" date="2021-01" db="EMBL/GenBank/DDBJ databases">
        <title>Whole genome shotgun sequence of Verrucosispora sediminis NBRC 107745.</title>
        <authorList>
            <person name="Komaki H."/>
            <person name="Tamura T."/>
        </authorList>
    </citation>
    <scope>NUCLEOTIDE SEQUENCE</scope>
    <source>
        <strain evidence="1">NBRC 107745</strain>
    </source>
</reference>
<dbReference type="Proteomes" id="UP000607311">
    <property type="component" value="Unassembled WGS sequence"/>
</dbReference>
<gene>
    <name evidence="1" type="ORF">Vse01_21930</name>
</gene>
<dbReference type="RefSeq" id="WP_093406686.1">
    <property type="nucleotide sequence ID" value="NZ_BOPD01000012.1"/>
</dbReference>
<sequence length="116" mass="12309">MSGHEHAHTYGPSGTGTVVLDLGGDTGALIIYTGRQLLGREIEVSRADRDGDPRTHSAVRERRVRDGTFHSAVYPDLPAGVYTVWWDSETPVGSVTVTGGVVAEFALPTSLNASSD</sequence>